<dbReference type="PRINTS" id="PR01697">
    <property type="entry name" value="PARVALBUMIN"/>
</dbReference>
<sequence>MSSEITSILNPADITKALEQCAAGFHHTAFFKASGLSAKSDAELAKIFNVLDGDKSGYIEVDELKDFLKCFSAGARTLNEKETNDFLAAGDSDHDGKIGVDEFKSMAKQT</sequence>
<dbReference type="InterPro" id="IPR011992">
    <property type="entry name" value="EF-hand-dom_pair"/>
</dbReference>
<dbReference type="PROSITE" id="PS00018">
    <property type="entry name" value="EF_HAND_1"/>
    <property type="match status" value="2"/>
</dbReference>
<evidence type="ECO:0000256" key="5">
    <source>
        <dbReference type="RuleBase" id="RU368048"/>
    </source>
</evidence>
<feature type="binding site" evidence="4">
    <location>
        <position position="97"/>
    </location>
    <ligand>
        <name>Ca(2+)</name>
        <dbReference type="ChEBI" id="CHEBI:29108"/>
        <label>2</label>
    </ligand>
</feature>
<evidence type="ECO:0000313" key="7">
    <source>
        <dbReference type="EMBL" id="BBD47040.1"/>
    </source>
</evidence>
<keyword evidence="3 4" id="KW-0106">Calcium</keyword>
<feature type="domain" description="EF-hand" evidence="6">
    <location>
        <begin position="39"/>
        <end position="74"/>
    </location>
</feature>
<feature type="binding site" evidence="4">
    <location>
        <position position="95"/>
    </location>
    <ligand>
        <name>Ca(2+)</name>
        <dbReference type="ChEBI" id="CHEBI:29108"/>
        <label>2</label>
    </ligand>
</feature>
<evidence type="ECO:0000256" key="2">
    <source>
        <dbReference type="ARBA" id="ARBA00022723"/>
    </source>
</evidence>
<evidence type="ECO:0000256" key="1">
    <source>
        <dbReference type="ARBA" id="ARBA00009753"/>
    </source>
</evidence>
<dbReference type="PROSITE" id="PS50222">
    <property type="entry name" value="EF_HAND_2"/>
    <property type="match status" value="2"/>
</dbReference>
<feature type="binding site" evidence="4">
    <location>
        <position position="56"/>
    </location>
    <ligand>
        <name>Ca(2+)</name>
        <dbReference type="ChEBI" id="CHEBI:29108"/>
        <label>1</label>
    </ligand>
</feature>
<feature type="domain" description="EF-hand" evidence="6">
    <location>
        <begin position="78"/>
        <end position="110"/>
    </location>
</feature>
<feature type="binding site" evidence="4">
    <location>
        <position position="63"/>
    </location>
    <ligand>
        <name>Ca(2+)</name>
        <dbReference type="ChEBI" id="CHEBI:29108"/>
        <label>1</label>
    </ligand>
</feature>
<dbReference type="InterPro" id="IPR018247">
    <property type="entry name" value="EF_Hand_1_Ca_BS"/>
</dbReference>
<keyword evidence="2 4" id="KW-0479">Metal-binding</keyword>
<feature type="binding site" evidence="4">
    <location>
        <position position="93"/>
    </location>
    <ligand>
        <name>Ca(2+)</name>
        <dbReference type="ChEBI" id="CHEBI:29108"/>
        <label>2</label>
    </ligand>
</feature>
<dbReference type="Gene3D" id="1.10.238.10">
    <property type="entry name" value="EF-hand"/>
    <property type="match status" value="1"/>
</dbReference>
<dbReference type="SMART" id="SM00054">
    <property type="entry name" value="EFh"/>
    <property type="match status" value="2"/>
</dbReference>
<evidence type="ECO:0000259" key="6">
    <source>
        <dbReference type="PROSITE" id="PS50222"/>
    </source>
</evidence>
<feature type="binding site" evidence="4">
    <location>
        <position position="102"/>
    </location>
    <ligand>
        <name>Ca(2+)</name>
        <dbReference type="ChEBI" id="CHEBI:29108"/>
        <label>2</label>
    </ligand>
</feature>
<protein>
    <recommendedName>
        <fullName evidence="5">Parvalbumin</fullName>
    </recommendedName>
</protein>
<comment type="similarity">
    <text evidence="1 5">Belongs to the parvalbumin family.</text>
</comment>
<dbReference type="PANTHER" id="PTHR11653:SF10">
    <property type="entry name" value="EF-HAND DOMAIN-CONTAINING PROTEIN"/>
    <property type="match status" value="1"/>
</dbReference>
<dbReference type="GO" id="GO:0005737">
    <property type="term" value="C:cytoplasm"/>
    <property type="evidence" value="ECO:0007669"/>
    <property type="project" value="TreeGrafter"/>
</dbReference>
<proteinExistence type="evidence at transcript level"/>
<evidence type="ECO:0000256" key="4">
    <source>
        <dbReference type="PIRSR" id="PIRSR608080-1"/>
    </source>
</evidence>
<organism evidence="7">
    <name type="scientific">Beringraja pulchra</name>
    <name type="common">Mottled skate</name>
    <name type="synonym">Raja pulchra</name>
    <dbReference type="NCBI Taxonomy" id="1885022"/>
    <lineage>
        <taxon>Eukaryota</taxon>
        <taxon>Metazoa</taxon>
        <taxon>Chordata</taxon>
        <taxon>Craniata</taxon>
        <taxon>Vertebrata</taxon>
        <taxon>Chondrichthyes</taxon>
        <taxon>Elasmobranchii</taxon>
        <taxon>Batoidea</taxon>
        <taxon>Rajiformes</taxon>
        <taxon>Rajidae</taxon>
        <taxon>Beringraja</taxon>
    </lineage>
</organism>
<accession>A0A8S0FH63</accession>
<feature type="binding site" evidence="4">
    <location>
        <position position="58"/>
    </location>
    <ligand>
        <name>Ca(2+)</name>
        <dbReference type="ChEBI" id="CHEBI:29108"/>
        <label>1</label>
    </ligand>
</feature>
<evidence type="ECO:0000256" key="3">
    <source>
        <dbReference type="ARBA" id="ARBA00022837"/>
    </source>
</evidence>
<dbReference type="Pfam" id="PF13499">
    <property type="entry name" value="EF-hand_7"/>
    <property type="match status" value="1"/>
</dbReference>
<comment type="function">
    <text evidence="5">In muscle, parvalbumin is thought to be involved in relaxation after contraction. It binds two calcium ions.</text>
</comment>
<dbReference type="AlphaFoldDB" id="A0A8S0FH63"/>
<feature type="binding site" evidence="4">
    <location>
        <position position="91"/>
    </location>
    <ligand>
        <name>Ca(2+)</name>
        <dbReference type="ChEBI" id="CHEBI:29108"/>
        <label>2</label>
    </ligand>
</feature>
<reference evidence="7" key="1">
    <citation type="submission" date="2012-02" db="EMBL/GenBank/DDBJ databases">
        <title>Molecular cloning of parvalbumin from Raja pulchra.</title>
        <authorList>
            <person name="Matsumiya M."/>
            <person name="Kikuya R."/>
            <person name="Iwamoto K."/>
        </authorList>
    </citation>
    <scope>NUCLEOTIDE SEQUENCE</scope>
    <source>
        <tissue evidence="7">Muscle</tissue>
    </source>
</reference>
<dbReference type="GO" id="GO:0005509">
    <property type="term" value="F:calcium ion binding"/>
    <property type="evidence" value="ECO:0007669"/>
    <property type="project" value="UniProtKB-UniRule"/>
</dbReference>
<dbReference type="PANTHER" id="PTHR11653">
    <property type="entry name" value="PARVALBUMIN ALPHA"/>
    <property type="match status" value="1"/>
</dbReference>
<feature type="binding site" evidence="4">
    <location>
        <position position="52"/>
    </location>
    <ligand>
        <name>Ca(2+)</name>
        <dbReference type="ChEBI" id="CHEBI:29108"/>
        <label>1</label>
    </ligand>
</feature>
<name>A0A8S0FH63_BERPU</name>
<dbReference type="SUPFAM" id="SSF47473">
    <property type="entry name" value="EF-hand"/>
    <property type="match status" value="1"/>
</dbReference>
<dbReference type="EMBL" id="AB698523">
    <property type="protein sequence ID" value="BBD47040.1"/>
    <property type="molecule type" value="mRNA"/>
</dbReference>
<feature type="binding site" evidence="4">
    <location>
        <position position="54"/>
    </location>
    <ligand>
        <name>Ca(2+)</name>
        <dbReference type="ChEBI" id="CHEBI:29108"/>
        <label>1</label>
    </ligand>
</feature>
<dbReference type="InterPro" id="IPR002048">
    <property type="entry name" value="EF_hand_dom"/>
</dbReference>
<dbReference type="InterPro" id="IPR008080">
    <property type="entry name" value="Parvalbumin"/>
</dbReference>